<comment type="subunit">
    <text evidence="8">Homotrimer.</text>
</comment>
<dbReference type="NCBIfam" id="TIGR01852">
    <property type="entry name" value="lipid_A_lpxA"/>
    <property type="match status" value="1"/>
</dbReference>
<dbReference type="EMBL" id="BMZE01000001">
    <property type="protein sequence ID" value="GHA10704.1"/>
    <property type="molecule type" value="Genomic_DNA"/>
</dbReference>
<sequence length="267" mass="28612">MADIHPTAIVAPGASLADGVKIGPFCIVGEHVTLGRDVELISHVSIDGHTDIGSGSRLFPFASIGHQPQDLKYEGEASRVVIGERCMIREAVTINPGTKGGGMLTQVGNDCLIMANAHVAHDSILGDNVILANYVGIAGHCVVGNNVTFGGIVVVHQRTRIGDHAFIGAQSMIDGDVIPYGMALGNRANLAGLNIVGLKRRGFEREEIHRLRAAYRMIFSAEGTLRERVDDAAEFFKGDRLVMNVVNFVLEASERPILMPRNGHSES</sequence>
<keyword evidence="1 8" id="KW-0963">Cytoplasm</keyword>
<keyword evidence="11" id="KW-1185">Reference proteome</keyword>
<evidence type="ECO:0000259" key="9">
    <source>
        <dbReference type="Pfam" id="PF13720"/>
    </source>
</evidence>
<dbReference type="PROSITE" id="PS00101">
    <property type="entry name" value="HEXAPEP_TRANSFERASES"/>
    <property type="match status" value="1"/>
</dbReference>
<dbReference type="InterPro" id="IPR037157">
    <property type="entry name" value="Acetyltransf_C_sf"/>
</dbReference>
<keyword evidence="2 8" id="KW-0444">Lipid biosynthesis</keyword>
<dbReference type="InterPro" id="IPR018357">
    <property type="entry name" value="Hexapep_transf_CS"/>
</dbReference>
<dbReference type="SUPFAM" id="SSF51161">
    <property type="entry name" value="Trimeric LpxA-like enzymes"/>
    <property type="match status" value="1"/>
</dbReference>
<comment type="caution">
    <text evidence="10">The sequence shown here is derived from an EMBL/GenBank/DDBJ whole genome shotgun (WGS) entry which is preliminary data.</text>
</comment>
<comment type="function">
    <text evidence="8">Involved in the biosynthesis of lipid A, a phosphorylated glycolipid that anchors the lipopolysaccharide to the outer membrane of the cell.</text>
</comment>
<reference evidence="10" key="2">
    <citation type="submission" date="2020-09" db="EMBL/GenBank/DDBJ databases">
        <authorList>
            <person name="Sun Q."/>
            <person name="Kim S."/>
        </authorList>
    </citation>
    <scope>NUCLEOTIDE SEQUENCE</scope>
    <source>
        <strain evidence="10">KCTC 32437</strain>
    </source>
</reference>
<dbReference type="InterPro" id="IPR011004">
    <property type="entry name" value="Trimer_LpxA-like_sf"/>
</dbReference>
<evidence type="ECO:0000256" key="8">
    <source>
        <dbReference type="HAMAP-Rule" id="MF_00387"/>
    </source>
</evidence>
<dbReference type="EC" id="2.3.1.129" evidence="8"/>
<dbReference type="HAMAP" id="MF_00387">
    <property type="entry name" value="LpxA"/>
    <property type="match status" value="1"/>
</dbReference>
<dbReference type="PANTHER" id="PTHR43480">
    <property type="entry name" value="ACYL-[ACYL-CARRIER-PROTEIN]--UDP-N-ACETYLGLUCOSAMINE O-ACYLTRANSFERASE"/>
    <property type="match status" value="1"/>
</dbReference>
<dbReference type="Pfam" id="PF00132">
    <property type="entry name" value="Hexapep"/>
    <property type="match status" value="1"/>
</dbReference>
<evidence type="ECO:0000256" key="3">
    <source>
        <dbReference type="ARBA" id="ARBA00022556"/>
    </source>
</evidence>
<dbReference type="GO" id="GO:0009245">
    <property type="term" value="P:lipid A biosynthetic process"/>
    <property type="evidence" value="ECO:0007669"/>
    <property type="project" value="UniProtKB-UniRule"/>
</dbReference>
<keyword evidence="6 8" id="KW-0443">Lipid metabolism</keyword>
<dbReference type="NCBIfam" id="NF003657">
    <property type="entry name" value="PRK05289.1"/>
    <property type="match status" value="1"/>
</dbReference>
<dbReference type="GO" id="GO:0016020">
    <property type="term" value="C:membrane"/>
    <property type="evidence" value="ECO:0007669"/>
    <property type="project" value="GOC"/>
</dbReference>
<organism evidence="10 11">
    <name type="scientific">Devosia pacifica</name>
    <dbReference type="NCBI Taxonomy" id="1335967"/>
    <lineage>
        <taxon>Bacteria</taxon>
        <taxon>Pseudomonadati</taxon>
        <taxon>Pseudomonadota</taxon>
        <taxon>Alphaproteobacteria</taxon>
        <taxon>Hyphomicrobiales</taxon>
        <taxon>Devosiaceae</taxon>
        <taxon>Devosia</taxon>
    </lineage>
</organism>
<comment type="subcellular location">
    <subcellularLocation>
        <location evidence="8">Cytoplasm</location>
    </subcellularLocation>
</comment>
<dbReference type="RefSeq" id="WP_189422439.1">
    <property type="nucleotide sequence ID" value="NZ_BMZE01000001.1"/>
</dbReference>
<evidence type="ECO:0000256" key="1">
    <source>
        <dbReference type="ARBA" id="ARBA00022490"/>
    </source>
</evidence>
<proteinExistence type="inferred from homology"/>
<keyword evidence="3 8" id="KW-0441">Lipid A biosynthesis</keyword>
<evidence type="ECO:0000256" key="4">
    <source>
        <dbReference type="ARBA" id="ARBA00022679"/>
    </source>
</evidence>
<dbReference type="AlphaFoldDB" id="A0A918RSI8"/>
<feature type="domain" description="UDP N-acetylglucosamine O-acyltransferase C-terminal" evidence="9">
    <location>
        <begin position="176"/>
        <end position="257"/>
    </location>
</feature>
<comment type="pathway">
    <text evidence="8">Glycolipid biosynthesis; lipid IV(A) biosynthesis; lipid IV(A) from (3R)-3-hydroxytetradecanoyl-[acyl-carrier-protein] and UDP-N-acetyl-alpha-D-glucosamine: step 1/6.</text>
</comment>
<dbReference type="GO" id="GO:0005737">
    <property type="term" value="C:cytoplasm"/>
    <property type="evidence" value="ECO:0007669"/>
    <property type="project" value="UniProtKB-SubCell"/>
</dbReference>
<dbReference type="InterPro" id="IPR001451">
    <property type="entry name" value="Hexapep"/>
</dbReference>
<protein>
    <recommendedName>
        <fullName evidence="8">Acyl-[acyl-carrier-protein]--UDP-N-acetylglucosamine O-acyltransferase</fullName>
        <shortName evidence="8">UDP-N-acetylglucosamine acyltransferase</shortName>
        <ecNumber evidence="8">2.3.1.129</ecNumber>
    </recommendedName>
</protein>
<comment type="similarity">
    <text evidence="8">Belongs to the transferase hexapeptide repeat family. LpxA subfamily.</text>
</comment>
<keyword evidence="4 8" id="KW-0808">Transferase</keyword>
<dbReference type="Gene3D" id="2.160.10.10">
    <property type="entry name" value="Hexapeptide repeat proteins"/>
    <property type="match status" value="1"/>
</dbReference>
<accession>A0A918RSI8</accession>
<keyword evidence="7 8" id="KW-0012">Acyltransferase</keyword>
<dbReference type="InterPro" id="IPR010137">
    <property type="entry name" value="Lipid_A_LpxA"/>
</dbReference>
<dbReference type="Pfam" id="PF13720">
    <property type="entry name" value="Acetyltransf_11"/>
    <property type="match status" value="1"/>
</dbReference>
<comment type="catalytic activity">
    <reaction evidence="8">
        <text>a (3R)-hydroxyacyl-[ACP] + UDP-N-acetyl-alpha-D-glucosamine = a UDP-3-O-[(3R)-3-hydroxyacyl]-N-acetyl-alpha-D-glucosamine + holo-[ACP]</text>
        <dbReference type="Rhea" id="RHEA:67812"/>
        <dbReference type="Rhea" id="RHEA-COMP:9685"/>
        <dbReference type="Rhea" id="RHEA-COMP:9945"/>
        <dbReference type="ChEBI" id="CHEBI:57705"/>
        <dbReference type="ChEBI" id="CHEBI:64479"/>
        <dbReference type="ChEBI" id="CHEBI:78827"/>
        <dbReference type="ChEBI" id="CHEBI:173225"/>
        <dbReference type="EC" id="2.3.1.129"/>
    </reaction>
</comment>
<evidence type="ECO:0000256" key="2">
    <source>
        <dbReference type="ARBA" id="ARBA00022516"/>
    </source>
</evidence>
<name>A0A918RSI8_9HYPH</name>
<evidence type="ECO:0000256" key="5">
    <source>
        <dbReference type="ARBA" id="ARBA00022737"/>
    </source>
</evidence>
<gene>
    <name evidence="8 10" type="primary">lpxA</name>
    <name evidence="10" type="ORF">GCM10007989_01150</name>
</gene>
<reference evidence="10" key="1">
    <citation type="journal article" date="2014" name="Int. J. Syst. Evol. Microbiol.">
        <title>Complete genome sequence of Corynebacterium casei LMG S-19264T (=DSM 44701T), isolated from a smear-ripened cheese.</title>
        <authorList>
            <consortium name="US DOE Joint Genome Institute (JGI-PGF)"/>
            <person name="Walter F."/>
            <person name="Albersmeier A."/>
            <person name="Kalinowski J."/>
            <person name="Ruckert C."/>
        </authorList>
    </citation>
    <scope>NUCLEOTIDE SEQUENCE</scope>
    <source>
        <strain evidence="10">KCTC 32437</strain>
    </source>
</reference>
<dbReference type="Gene3D" id="1.20.1180.10">
    <property type="entry name" value="Udp N-acetylglucosamine O-acyltransferase, C-terminal domain"/>
    <property type="match status" value="1"/>
</dbReference>
<dbReference type="Proteomes" id="UP000646579">
    <property type="component" value="Unassembled WGS sequence"/>
</dbReference>
<evidence type="ECO:0000313" key="11">
    <source>
        <dbReference type="Proteomes" id="UP000646579"/>
    </source>
</evidence>
<evidence type="ECO:0000256" key="7">
    <source>
        <dbReference type="ARBA" id="ARBA00023315"/>
    </source>
</evidence>
<dbReference type="GO" id="GO:0008780">
    <property type="term" value="F:acyl-[acyl-carrier-protein]-UDP-N-acetylglucosamine O-acyltransferase activity"/>
    <property type="evidence" value="ECO:0007669"/>
    <property type="project" value="UniProtKB-UniRule"/>
</dbReference>
<dbReference type="InterPro" id="IPR029098">
    <property type="entry name" value="Acetyltransf_C"/>
</dbReference>
<keyword evidence="5 8" id="KW-0677">Repeat</keyword>
<dbReference type="PANTHER" id="PTHR43480:SF1">
    <property type="entry name" value="ACYL-[ACYL-CARRIER-PROTEIN]--UDP-N-ACETYLGLUCOSAMINE O-ACYLTRANSFERASE, MITOCHONDRIAL-RELATED"/>
    <property type="match status" value="1"/>
</dbReference>
<dbReference type="CDD" id="cd03351">
    <property type="entry name" value="LbH_UDP-GlcNAc_AT"/>
    <property type="match status" value="1"/>
</dbReference>
<dbReference type="PIRSF" id="PIRSF000456">
    <property type="entry name" value="UDP-GlcNAc_acltr"/>
    <property type="match status" value="1"/>
</dbReference>
<evidence type="ECO:0000256" key="6">
    <source>
        <dbReference type="ARBA" id="ARBA00023098"/>
    </source>
</evidence>
<evidence type="ECO:0000313" key="10">
    <source>
        <dbReference type="EMBL" id="GHA10704.1"/>
    </source>
</evidence>